<dbReference type="EMBL" id="JAPFFF010000027">
    <property type="protein sequence ID" value="KAK8848054.1"/>
    <property type="molecule type" value="Genomic_DNA"/>
</dbReference>
<dbReference type="PANTHER" id="PTHR10394">
    <property type="entry name" value="40S RIBOSOMAL PROTEIN S8"/>
    <property type="match status" value="1"/>
</dbReference>
<accession>A0ABR2HKC2</accession>
<evidence type="ECO:0000256" key="2">
    <source>
        <dbReference type="ARBA" id="ARBA00022980"/>
    </source>
</evidence>
<dbReference type="CDD" id="cd11380">
    <property type="entry name" value="Ribosomal_S8e_like"/>
    <property type="match status" value="1"/>
</dbReference>
<evidence type="ECO:0000256" key="1">
    <source>
        <dbReference type="ARBA" id="ARBA00005257"/>
    </source>
</evidence>
<dbReference type="GO" id="GO:0005840">
    <property type="term" value="C:ribosome"/>
    <property type="evidence" value="ECO:0007669"/>
    <property type="project" value="UniProtKB-KW"/>
</dbReference>
<dbReference type="InterPro" id="IPR022309">
    <property type="entry name" value="Ribosomal_Se8/biogenesis_NSA2"/>
</dbReference>
<organism evidence="5 6">
    <name type="scientific">Tritrichomonas musculus</name>
    <dbReference type="NCBI Taxonomy" id="1915356"/>
    <lineage>
        <taxon>Eukaryota</taxon>
        <taxon>Metamonada</taxon>
        <taxon>Parabasalia</taxon>
        <taxon>Tritrichomonadida</taxon>
        <taxon>Tritrichomonadidae</taxon>
        <taxon>Tritrichomonas</taxon>
    </lineage>
</organism>
<comment type="caution">
    <text evidence="5">The sequence shown here is derived from an EMBL/GenBank/DDBJ whole genome shotgun (WGS) entry which is preliminary data.</text>
</comment>
<sequence length="200" mass="22517">MGITRMGDLKTTKSGGRSVAWRKKRNFAAGRPAANTRIGDTRIHECRTRGGNIKHRALSLNTGTFAWSSENATRKARIITVVYHPSDNEFVRTNTLTRGSIVQVDATPLKNWYERQYGKPLGRSQYKRPENVNDKIRERWEKLANEAPVAHNLVQQFDQGRVLACITSRPGQCGRADGYILEGEELEFYKARVGKGKGGK</sequence>
<keyword evidence="2 4" id="KW-0689">Ribosomal protein</keyword>
<dbReference type="Gene3D" id="1.10.168.20">
    <property type="entry name" value="Ribosomal protein S8e, subdomain"/>
    <property type="match status" value="1"/>
</dbReference>
<dbReference type="NCBIfam" id="TIGR00307">
    <property type="entry name" value="eS8"/>
    <property type="match status" value="1"/>
</dbReference>
<evidence type="ECO:0000313" key="5">
    <source>
        <dbReference type="EMBL" id="KAK8848054.1"/>
    </source>
</evidence>
<evidence type="ECO:0000313" key="6">
    <source>
        <dbReference type="Proteomes" id="UP001470230"/>
    </source>
</evidence>
<proteinExistence type="inferred from homology"/>
<keyword evidence="6" id="KW-1185">Reference proteome</keyword>
<comment type="similarity">
    <text evidence="1 4">Belongs to the eukaryotic ribosomal protein eS8 family.</text>
</comment>
<gene>
    <name evidence="5" type="ORF">M9Y10_019109</name>
</gene>
<evidence type="ECO:0000256" key="4">
    <source>
        <dbReference type="RuleBase" id="RU000669"/>
    </source>
</evidence>
<dbReference type="InterPro" id="IPR042563">
    <property type="entry name" value="Ribosomal_protein_eS8_euk"/>
</dbReference>
<name>A0ABR2HKC2_9EUKA</name>
<dbReference type="Gene3D" id="3.10.290.70">
    <property type="match status" value="1"/>
</dbReference>
<dbReference type="InterPro" id="IPR001047">
    <property type="entry name" value="Ribosomal_eS8"/>
</dbReference>
<protein>
    <recommendedName>
        <fullName evidence="4">40S ribosomal protein S8</fullName>
    </recommendedName>
</protein>
<keyword evidence="3 4" id="KW-0687">Ribonucleoprotein</keyword>
<dbReference type="Pfam" id="PF01201">
    <property type="entry name" value="Ribosomal_S8e"/>
    <property type="match status" value="1"/>
</dbReference>
<reference evidence="5 6" key="1">
    <citation type="submission" date="2024-04" db="EMBL/GenBank/DDBJ databases">
        <title>Tritrichomonas musculus Genome.</title>
        <authorList>
            <person name="Alves-Ferreira E."/>
            <person name="Grigg M."/>
            <person name="Lorenzi H."/>
            <person name="Galac M."/>
        </authorList>
    </citation>
    <scope>NUCLEOTIDE SEQUENCE [LARGE SCALE GENOMIC DNA]</scope>
    <source>
        <strain evidence="5 6">EAF2021</strain>
    </source>
</reference>
<evidence type="ECO:0000256" key="3">
    <source>
        <dbReference type="ARBA" id="ARBA00023274"/>
    </source>
</evidence>
<dbReference type="Proteomes" id="UP001470230">
    <property type="component" value="Unassembled WGS sequence"/>
</dbReference>